<evidence type="ECO:0000259" key="8">
    <source>
        <dbReference type="Pfam" id="PF12161"/>
    </source>
</evidence>
<evidence type="ECO:0000256" key="2">
    <source>
        <dbReference type="ARBA" id="ARBA00022603"/>
    </source>
</evidence>
<sequence>MRDSSQDLASLIWSTADLLRGPFRASEYGSVLLPFTVLRRLECRNLLDGQSLVFRAHAGTDPLEALRAMHDHAPAELADLLARLDLHAIASQLAEAGLLTLVIARFAALNLSEQAVSDAEMGSVFDALVRRSAETTAGFAGEHFTPPDVTALLAMMIVAPDAARLARRTAPIRVYDPVCGAGGSLMALWAAAGQLSPVKLFGQDLNHASSALTSATLLMHGLDPGGIAQGDTLSNDAHPDATFDYMVAAPPFGLEWKKVQGEVKKEAALGDAGRFGAGLPPINDSSLLFLQHMLAKMRPPEDGGSRLAVHFNSSPLFKGTPGSGESEIRRWILDNDLLETVVALPERLLYNTRIPTYIWVLTNRKEPSRAGNVILMDCRRHFAAMRRSIADKSRYLTTEQISEITAIRRSATATDTSAPDVAKVVPVADFRYERVVGDVTRVGYEIRPFAFFSIALGDGFAPLSSVAQVMKPIHPAGTDGPLLTAENLDRPDLSAADLDTVVTKSALTPCAAGDVVGSPGDWHLLPPGFGEAFTRMSVLRPLRRTGRALCEFLNAPHNAGYDHRLHPLTDLPVPAEILNDETFSDHLEDLRRSRADLARITAGILPNVFEGTRADLAKTRRAVSVSLAEAALTTELLQPLEDPFWRAEFAYPFPIAALARHYRIAASPAQSKEALLKLGESVARTIGGLALAVLVGRNDNRMSAELRRKFERSATWGTWNWMIKDLRTAGSVPELPELDSILDENGTHTLLTQALKFRNDSGHSFGVQPAHELEEEIAQIEPVVQLILESASWLAQLQYDLVDRCEYTGTGFRLIGRRLRGSHPDWEPFDRLVSGPVTPHRVYVNGPSNAAAIELWPTAGAELCPKCRQWEFFVINEVHRYTATLRSGRDHEIDRQLT</sequence>
<evidence type="ECO:0000256" key="1">
    <source>
        <dbReference type="ARBA" id="ARBA00011900"/>
    </source>
</evidence>
<keyword evidence="4" id="KW-0949">S-adenosyl-L-methionine</keyword>
<dbReference type="InterPro" id="IPR051537">
    <property type="entry name" value="DNA_Adenine_Mtase"/>
</dbReference>
<dbReference type="GO" id="GO:0032259">
    <property type="term" value="P:methylation"/>
    <property type="evidence" value="ECO:0007669"/>
    <property type="project" value="UniProtKB-KW"/>
</dbReference>
<keyword evidence="2" id="KW-0489">Methyltransferase</keyword>
<dbReference type="GO" id="GO:0008170">
    <property type="term" value="F:N-methyltransferase activity"/>
    <property type="evidence" value="ECO:0007669"/>
    <property type="project" value="InterPro"/>
</dbReference>
<dbReference type="PANTHER" id="PTHR42933:SF3">
    <property type="entry name" value="TYPE I RESTRICTION ENZYME MJAVIII METHYLASE SUBUNIT"/>
    <property type="match status" value="1"/>
</dbReference>
<evidence type="ECO:0000256" key="5">
    <source>
        <dbReference type="ARBA" id="ARBA00022747"/>
    </source>
</evidence>
<dbReference type="PANTHER" id="PTHR42933">
    <property type="entry name" value="SLR6095 PROTEIN"/>
    <property type="match status" value="1"/>
</dbReference>
<dbReference type="AlphaFoldDB" id="A0A3N9X8Y2"/>
<dbReference type="EC" id="2.1.1.72" evidence="1"/>
<evidence type="ECO:0000256" key="3">
    <source>
        <dbReference type="ARBA" id="ARBA00022679"/>
    </source>
</evidence>
<dbReference type="Gene3D" id="3.40.50.150">
    <property type="entry name" value="Vaccinia Virus protein VP39"/>
    <property type="match status" value="1"/>
</dbReference>
<dbReference type="Proteomes" id="UP000282312">
    <property type="component" value="Unassembled WGS sequence"/>
</dbReference>
<organism evidence="9 10">
    <name type="scientific">Micromonospora inaquosa</name>
    <dbReference type="NCBI Taxonomy" id="2203716"/>
    <lineage>
        <taxon>Bacteria</taxon>
        <taxon>Bacillati</taxon>
        <taxon>Actinomycetota</taxon>
        <taxon>Actinomycetes</taxon>
        <taxon>Micromonosporales</taxon>
        <taxon>Micromonosporaceae</taxon>
        <taxon>Micromonospora</taxon>
    </lineage>
</organism>
<comment type="caution">
    <text evidence="9">The sequence shown here is derived from an EMBL/GenBank/DDBJ whole genome shotgun (WGS) entry which is preliminary data.</text>
</comment>
<keyword evidence="5" id="KW-0680">Restriction system</keyword>
<dbReference type="PRINTS" id="PR00507">
    <property type="entry name" value="N12N6MTFRASE"/>
</dbReference>
<evidence type="ECO:0000256" key="6">
    <source>
        <dbReference type="ARBA" id="ARBA00047942"/>
    </source>
</evidence>
<dbReference type="GO" id="GO:0003677">
    <property type="term" value="F:DNA binding"/>
    <property type="evidence" value="ECO:0007669"/>
    <property type="project" value="InterPro"/>
</dbReference>
<proteinExistence type="predicted"/>
<dbReference type="EMBL" id="QGSZ01000182">
    <property type="protein sequence ID" value="RQX03863.1"/>
    <property type="molecule type" value="Genomic_DNA"/>
</dbReference>
<dbReference type="GO" id="GO:0009007">
    <property type="term" value="F:site-specific DNA-methyltransferase (adenine-specific) activity"/>
    <property type="evidence" value="ECO:0007669"/>
    <property type="project" value="UniProtKB-EC"/>
</dbReference>
<evidence type="ECO:0000313" key="9">
    <source>
        <dbReference type="EMBL" id="RQX03863.1"/>
    </source>
</evidence>
<dbReference type="Pfam" id="PF12161">
    <property type="entry name" value="HsdM_N"/>
    <property type="match status" value="1"/>
</dbReference>
<evidence type="ECO:0000313" key="10">
    <source>
        <dbReference type="Proteomes" id="UP000282312"/>
    </source>
</evidence>
<evidence type="ECO:0000256" key="4">
    <source>
        <dbReference type="ARBA" id="ARBA00022691"/>
    </source>
</evidence>
<name>A0A3N9X8Y2_9ACTN</name>
<dbReference type="Pfam" id="PF02384">
    <property type="entry name" value="N6_Mtase"/>
    <property type="match status" value="1"/>
</dbReference>
<protein>
    <recommendedName>
        <fullName evidence="1">site-specific DNA-methyltransferase (adenine-specific)</fullName>
        <ecNumber evidence="1">2.1.1.72</ecNumber>
    </recommendedName>
</protein>
<evidence type="ECO:0000259" key="7">
    <source>
        <dbReference type="Pfam" id="PF02384"/>
    </source>
</evidence>
<accession>A0A3N9X8Y2</accession>
<dbReference type="RefSeq" id="WP_124772419.1">
    <property type="nucleotide sequence ID" value="NZ_QGSZ01000182.1"/>
</dbReference>
<comment type="catalytic activity">
    <reaction evidence="6">
        <text>a 2'-deoxyadenosine in DNA + S-adenosyl-L-methionine = an N(6)-methyl-2'-deoxyadenosine in DNA + S-adenosyl-L-homocysteine + H(+)</text>
        <dbReference type="Rhea" id="RHEA:15197"/>
        <dbReference type="Rhea" id="RHEA-COMP:12418"/>
        <dbReference type="Rhea" id="RHEA-COMP:12419"/>
        <dbReference type="ChEBI" id="CHEBI:15378"/>
        <dbReference type="ChEBI" id="CHEBI:57856"/>
        <dbReference type="ChEBI" id="CHEBI:59789"/>
        <dbReference type="ChEBI" id="CHEBI:90615"/>
        <dbReference type="ChEBI" id="CHEBI:90616"/>
        <dbReference type="EC" id="2.1.1.72"/>
    </reaction>
</comment>
<gene>
    <name evidence="9" type="ORF">DLJ59_11125</name>
</gene>
<keyword evidence="10" id="KW-1185">Reference proteome</keyword>
<dbReference type="InterPro" id="IPR022749">
    <property type="entry name" value="D12N6_MeTrfase_N"/>
</dbReference>
<reference evidence="9 10" key="1">
    <citation type="submission" date="2018-05" db="EMBL/GenBank/DDBJ databases">
        <title>Micromonospora from Atacama Desert.</title>
        <authorList>
            <person name="Carro L."/>
            <person name="Goodfellow M."/>
            <person name="Klenk H.-P."/>
        </authorList>
    </citation>
    <scope>NUCLEOTIDE SEQUENCE [LARGE SCALE GENOMIC DNA]</scope>
    <source>
        <strain evidence="9 10">LB39</strain>
    </source>
</reference>
<dbReference type="SUPFAM" id="SSF53335">
    <property type="entry name" value="S-adenosyl-L-methionine-dependent methyltransferases"/>
    <property type="match status" value="1"/>
</dbReference>
<feature type="domain" description="N6 adenine-specific DNA methyltransferase N-terminal" evidence="8">
    <location>
        <begin position="8"/>
        <end position="45"/>
    </location>
</feature>
<keyword evidence="3" id="KW-0808">Transferase</keyword>
<dbReference type="InterPro" id="IPR003356">
    <property type="entry name" value="DNA_methylase_A-5"/>
</dbReference>
<dbReference type="GO" id="GO:0009307">
    <property type="term" value="P:DNA restriction-modification system"/>
    <property type="evidence" value="ECO:0007669"/>
    <property type="project" value="UniProtKB-KW"/>
</dbReference>
<dbReference type="InterPro" id="IPR029063">
    <property type="entry name" value="SAM-dependent_MTases_sf"/>
</dbReference>
<dbReference type="OrthoDB" id="9784823at2"/>
<feature type="domain" description="DNA methylase adenine-specific" evidence="7">
    <location>
        <begin position="120"/>
        <end position="415"/>
    </location>
</feature>